<dbReference type="RefSeq" id="WP_012827531.1">
    <property type="nucleotide sequence ID" value="NC_013440.1"/>
</dbReference>
<dbReference type="PROSITE" id="PS50005">
    <property type="entry name" value="TPR"/>
    <property type="match status" value="1"/>
</dbReference>
<keyword evidence="2 6" id="KW-0547">Nucleotide-binding</keyword>
<dbReference type="PROSITE" id="PS00107">
    <property type="entry name" value="PROTEIN_KINASE_ATP"/>
    <property type="match status" value="1"/>
</dbReference>
<feature type="region of interest" description="Disordered" evidence="7">
    <location>
        <begin position="481"/>
        <end position="582"/>
    </location>
</feature>
<sequence length="679" mass="70666">MGSRPLGPKRLGKYELIARIGKGGMAQVYLARQRGPANFEKVVVVKSIHPHLAAKKSFIDMLLDEARIAALLKHPCVVDIYDLGLDDETYFIAMEYLSGEPMLSVLRAGRVAGRALDVHSTARIIADVADGLHAAHELRDNAGNHMELVHRDVTPGNIVVLYSGQVKIVDFGIAKARGRLANETDARKLKGKLGYVAPEQVRGQTADRRADVFALGVVMWEALTYRRLFRGTKPATVLSAIVKQKLEPPSSVRSEVPAALDAICMKALARDPDSRYATAHDMHAALESFLAEAGQSLQRQVIAGYMSEVFAEQISERARLLREMPEASDDVGVKDATAAFAPVADGGDEDDGDTPVDGFDARPGLAAAAGTGVGQGAGNGASAAVQVVSLSPPPAGAAPLPPTTVSASRASSNLPGSSGELAAPYRRDALAPLPAEQSRRRRVLIATVGIGCFILLLAVTAMLDSRPNPQGDELQAGADVERARAAAAGSGAETEPAPPSAAAAAEGLALPSSGDADGDSDADADADADAVAAAQAEEAGAAEPAASALAVEDGDGDSEAAAADATAADATAAANSPDPQRQAAARLAATRAVRERARALHLEGASLFIRGDHAAAQRKFRESLALAPRYAPAYRGLGMAYQAAGNNKQAAQAFRQYLRLAPKAGDRADITARLQEVSP</sequence>
<dbReference type="InterPro" id="IPR019734">
    <property type="entry name" value="TPR_rpt"/>
</dbReference>
<feature type="compositionally biased region" description="Polar residues" evidence="7">
    <location>
        <begin position="403"/>
        <end position="416"/>
    </location>
</feature>
<feature type="compositionally biased region" description="Low complexity" evidence="7">
    <location>
        <begin position="560"/>
        <end position="574"/>
    </location>
</feature>
<keyword evidence="10" id="KW-1185">Reference proteome</keyword>
<dbReference type="HOGENOM" id="CLU_000288_151_5_7"/>
<evidence type="ECO:0000256" key="1">
    <source>
        <dbReference type="ARBA" id="ARBA00022679"/>
    </source>
</evidence>
<evidence type="ECO:0000256" key="4">
    <source>
        <dbReference type="ARBA" id="ARBA00022840"/>
    </source>
</evidence>
<feature type="compositionally biased region" description="Low complexity" evidence="7">
    <location>
        <begin position="529"/>
        <end position="551"/>
    </location>
</feature>
<feature type="domain" description="Protein kinase" evidence="8">
    <location>
        <begin position="14"/>
        <end position="290"/>
    </location>
</feature>
<dbReference type="InterPro" id="IPR011009">
    <property type="entry name" value="Kinase-like_dom_sf"/>
</dbReference>
<feature type="region of interest" description="Disordered" evidence="7">
    <location>
        <begin position="395"/>
        <end position="421"/>
    </location>
</feature>
<dbReference type="SMART" id="SM00028">
    <property type="entry name" value="TPR"/>
    <property type="match status" value="2"/>
</dbReference>
<evidence type="ECO:0000256" key="6">
    <source>
        <dbReference type="PROSITE-ProRule" id="PRU10141"/>
    </source>
</evidence>
<dbReference type="STRING" id="502025.Hoch_2386"/>
<evidence type="ECO:0000256" key="2">
    <source>
        <dbReference type="ARBA" id="ARBA00022741"/>
    </source>
</evidence>
<dbReference type="InterPro" id="IPR008266">
    <property type="entry name" value="Tyr_kinase_AS"/>
</dbReference>
<evidence type="ECO:0000313" key="10">
    <source>
        <dbReference type="Proteomes" id="UP000001880"/>
    </source>
</evidence>
<feature type="binding site" evidence="6">
    <location>
        <position position="46"/>
    </location>
    <ligand>
        <name>ATP</name>
        <dbReference type="ChEBI" id="CHEBI:30616"/>
    </ligand>
</feature>
<keyword evidence="9" id="KW-0723">Serine/threonine-protein kinase</keyword>
<dbReference type="CDD" id="cd14014">
    <property type="entry name" value="STKc_PknB_like"/>
    <property type="match status" value="1"/>
</dbReference>
<keyword evidence="4 6" id="KW-0067">ATP-binding</keyword>
<keyword evidence="1" id="KW-0808">Transferase</keyword>
<feature type="repeat" description="TPR" evidence="5">
    <location>
        <begin position="631"/>
        <end position="664"/>
    </location>
</feature>
<dbReference type="InterPro" id="IPR017441">
    <property type="entry name" value="Protein_kinase_ATP_BS"/>
</dbReference>
<proteinExistence type="predicted"/>
<dbReference type="PROSITE" id="PS00109">
    <property type="entry name" value="PROTEIN_KINASE_TYR"/>
    <property type="match status" value="1"/>
</dbReference>
<feature type="compositionally biased region" description="Low complexity" evidence="7">
    <location>
        <begin position="485"/>
        <end position="515"/>
    </location>
</feature>
<dbReference type="Gene3D" id="3.30.200.20">
    <property type="entry name" value="Phosphorylase Kinase, domain 1"/>
    <property type="match status" value="1"/>
</dbReference>
<name>D0LJ76_HALO1</name>
<dbReference type="eggNOG" id="COG3063">
    <property type="taxonomic scope" value="Bacteria"/>
</dbReference>
<evidence type="ECO:0000256" key="7">
    <source>
        <dbReference type="SAM" id="MobiDB-lite"/>
    </source>
</evidence>
<dbReference type="PROSITE" id="PS50011">
    <property type="entry name" value="PROTEIN_KINASE_DOM"/>
    <property type="match status" value="1"/>
</dbReference>
<dbReference type="GO" id="GO:0004674">
    <property type="term" value="F:protein serine/threonine kinase activity"/>
    <property type="evidence" value="ECO:0007669"/>
    <property type="project" value="UniProtKB-KW"/>
</dbReference>
<feature type="compositionally biased region" description="Acidic residues" evidence="7">
    <location>
        <begin position="516"/>
        <end position="528"/>
    </location>
</feature>
<evidence type="ECO:0000256" key="3">
    <source>
        <dbReference type="ARBA" id="ARBA00022777"/>
    </source>
</evidence>
<evidence type="ECO:0000313" key="9">
    <source>
        <dbReference type="EMBL" id="ACY14923.1"/>
    </source>
</evidence>
<organism evidence="9 10">
    <name type="scientific">Haliangium ochraceum (strain DSM 14365 / JCM 11303 / SMP-2)</name>
    <dbReference type="NCBI Taxonomy" id="502025"/>
    <lineage>
        <taxon>Bacteria</taxon>
        <taxon>Pseudomonadati</taxon>
        <taxon>Myxococcota</taxon>
        <taxon>Polyangia</taxon>
        <taxon>Haliangiales</taxon>
        <taxon>Kofleriaceae</taxon>
        <taxon>Haliangium</taxon>
    </lineage>
</organism>
<dbReference type="AlphaFoldDB" id="D0LJ76"/>
<dbReference type="InterPro" id="IPR011990">
    <property type="entry name" value="TPR-like_helical_dom_sf"/>
</dbReference>
<dbReference type="KEGG" id="hoh:Hoch_2386"/>
<dbReference type="Pfam" id="PF00069">
    <property type="entry name" value="Pkinase"/>
    <property type="match status" value="1"/>
</dbReference>
<evidence type="ECO:0000259" key="8">
    <source>
        <dbReference type="PROSITE" id="PS50011"/>
    </source>
</evidence>
<dbReference type="InterPro" id="IPR000719">
    <property type="entry name" value="Prot_kinase_dom"/>
</dbReference>
<dbReference type="Gene3D" id="1.10.510.10">
    <property type="entry name" value="Transferase(Phosphotransferase) domain 1"/>
    <property type="match status" value="1"/>
</dbReference>
<dbReference type="SUPFAM" id="SSF56112">
    <property type="entry name" value="Protein kinase-like (PK-like)"/>
    <property type="match status" value="1"/>
</dbReference>
<keyword evidence="3 9" id="KW-0418">Kinase</keyword>
<dbReference type="Gene3D" id="1.25.40.10">
    <property type="entry name" value="Tetratricopeptide repeat domain"/>
    <property type="match status" value="1"/>
</dbReference>
<protein>
    <submittedName>
        <fullName evidence="9">Serine/threonine protein kinase with TPR repeats</fullName>
    </submittedName>
</protein>
<gene>
    <name evidence="9" type="ordered locus">Hoch_2386</name>
</gene>
<dbReference type="PANTHER" id="PTHR43289">
    <property type="entry name" value="MITOGEN-ACTIVATED PROTEIN KINASE KINASE KINASE 20-RELATED"/>
    <property type="match status" value="1"/>
</dbReference>
<dbReference type="SUPFAM" id="SSF48452">
    <property type="entry name" value="TPR-like"/>
    <property type="match status" value="1"/>
</dbReference>
<reference evidence="9 10" key="1">
    <citation type="journal article" date="2010" name="Stand. Genomic Sci.">
        <title>Complete genome sequence of Haliangium ochraceum type strain (SMP-2).</title>
        <authorList>
            <consortium name="US DOE Joint Genome Institute (JGI-PGF)"/>
            <person name="Ivanova N."/>
            <person name="Daum C."/>
            <person name="Lang E."/>
            <person name="Abt B."/>
            <person name="Kopitz M."/>
            <person name="Saunders E."/>
            <person name="Lapidus A."/>
            <person name="Lucas S."/>
            <person name="Glavina Del Rio T."/>
            <person name="Nolan M."/>
            <person name="Tice H."/>
            <person name="Copeland A."/>
            <person name="Cheng J.F."/>
            <person name="Chen F."/>
            <person name="Bruce D."/>
            <person name="Goodwin L."/>
            <person name="Pitluck S."/>
            <person name="Mavromatis K."/>
            <person name="Pati A."/>
            <person name="Mikhailova N."/>
            <person name="Chen A."/>
            <person name="Palaniappan K."/>
            <person name="Land M."/>
            <person name="Hauser L."/>
            <person name="Chang Y.J."/>
            <person name="Jeffries C.D."/>
            <person name="Detter J.C."/>
            <person name="Brettin T."/>
            <person name="Rohde M."/>
            <person name="Goker M."/>
            <person name="Bristow J."/>
            <person name="Markowitz V."/>
            <person name="Eisen J.A."/>
            <person name="Hugenholtz P."/>
            <person name="Kyrpides N.C."/>
            <person name="Klenk H.P."/>
        </authorList>
    </citation>
    <scope>NUCLEOTIDE SEQUENCE [LARGE SCALE GENOMIC DNA]</scope>
    <source>
        <strain evidence="10">DSM 14365 / CIP 107738 / JCM 11303 / AJ 13395 / SMP-2</strain>
    </source>
</reference>
<dbReference type="PANTHER" id="PTHR43289:SF6">
    <property type="entry name" value="SERINE_THREONINE-PROTEIN KINASE NEKL-3"/>
    <property type="match status" value="1"/>
</dbReference>
<dbReference type="Proteomes" id="UP000001880">
    <property type="component" value="Chromosome"/>
</dbReference>
<accession>D0LJ76</accession>
<keyword evidence="5" id="KW-0802">TPR repeat</keyword>
<dbReference type="EMBL" id="CP001804">
    <property type="protein sequence ID" value="ACY14923.1"/>
    <property type="molecule type" value="Genomic_DNA"/>
</dbReference>
<dbReference type="eggNOG" id="COG0515">
    <property type="taxonomic scope" value="Bacteria"/>
</dbReference>
<evidence type="ECO:0000256" key="5">
    <source>
        <dbReference type="PROSITE-ProRule" id="PRU00339"/>
    </source>
</evidence>
<dbReference type="GO" id="GO:0005524">
    <property type="term" value="F:ATP binding"/>
    <property type="evidence" value="ECO:0007669"/>
    <property type="project" value="UniProtKB-UniRule"/>
</dbReference>